<sequence>MQSVVTFEAQVPEVFRQMIDNEAVKQKTLAEEMHYTPARISQWLRVDKPAGLKEKDFLNLLDQFKHPMMLVVAYMNQTTHLIPPLANGPRLRHEPDTYASQIIDELEESVDSLKGAMDELRSNDEIDSRDVVNAVNQVLDVMFFAFSWIAMIDGDPKYQVDAQFLEQEREKTWTMAKYMER</sequence>
<dbReference type="EMBL" id="QCXQ01000001">
    <property type="protein sequence ID" value="PWG00980.1"/>
    <property type="molecule type" value="Genomic_DNA"/>
</dbReference>
<accession>A0A2V1N5X3</accession>
<comment type="caution">
    <text evidence="1">The sequence shown here is derived from an EMBL/GenBank/DDBJ whole genome shotgun (WGS) entry which is preliminary data.</text>
</comment>
<evidence type="ECO:0000313" key="1">
    <source>
        <dbReference type="EMBL" id="PWG00980.1"/>
    </source>
</evidence>
<name>A0A2V1N5X3_9LACO</name>
<gene>
    <name evidence="1" type="ORF">DCM90_02050</name>
</gene>
<keyword evidence="2" id="KW-1185">Reference proteome</keyword>
<reference evidence="1 2" key="1">
    <citation type="journal article" date="2018" name="Int. J. Syst. Evol. Microbiol.">
        <title>Lactobacillus bambusae sp. nov., isolated from a traditional fermented Ma-bamboo shoots of Taiwan.</title>
        <authorList>
            <person name="Wang L.-T."/>
        </authorList>
    </citation>
    <scope>NUCLEOTIDE SEQUENCE [LARGE SCALE GENOMIC DNA]</scope>
    <source>
        <strain evidence="1 2">BS-W1</strain>
    </source>
</reference>
<protein>
    <submittedName>
        <fullName evidence="1">Uncharacterized protein</fullName>
    </submittedName>
</protein>
<dbReference type="Proteomes" id="UP000245080">
    <property type="component" value="Unassembled WGS sequence"/>
</dbReference>
<organism evidence="1 2">
    <name type="scientific">Levilactobacillus bambusae</name>
    <dbReference type="NCBI Taxonomy" id="2024736"/>
    <lineage>
        <taxon>Bacteria</taxon>
        <taxon>Bacillati</taxon>
        <taxon>Bacillota</taxon>
        <taxon>Bacilli</taxon>
        <taxon>Lactobacillales</taxon>
        <taxon>Lactobacillaceae</taxon>
        <taxon>Levilactobacillus</taxon>
    </lineage>
</organism>
<proteinExistence type="predicted"/>
<dbReference type="OrthoDB" id="2292203at2"/>
<evidence type="ECO:0000313" key="2">
    <source>
        <dbReference type="Proteomes" id="UP000245080"/>
    </source>
</evidence>
<dbReference type="AlphaFoldDB" id="A0A2V1N5X3"/>
<dbReference type="RefSeq" id="WP_109249693.1">
    <property type="nucleotide sequence ID" value="NZ_QCXQ01000001.1"/>
</dbReference>